<keyword evidence="3" id="KW-1185">Reference proteome</keyword>
<sequence>MSRLRRVLALFLVVSAFALSQRPGDFHVVGPGGGGAMFHPLISPHDPSTVVVACDMSGSYITHDGGASWRMFNLRGPVHFFLFDPKLPKVIYAQNNALWRSRDDGETWKLISPTPRTIKDISMASDHADESILPSATPSEPISALAIDPTDSNHLYASAGSTRPALFTSRDAGTHWTFAAPLPEAASKIGIAPESADTLLIVGQHFVVTRRGNFTQQFPTPSSLLDSSAAPTGSGSWIIYAATKNGIFISTDRGASWTSSSLPGVGANVRAIATSFRHPQTAYASYSGLHMDGVLWHRAAWHGVARTQDAGHTWELLWKESTTQAANVQDAWITDRFGTGWGENPLNLTVADQNPGLVYATDFGRTLISTDAGKQWQAAYSHRTPGGDWASTGLDVTTAYGIHFDPFDHHRQFITYTDISLFRSETAGKSWTSSSAGIPEKWINTAYWMVFDPQVKGRAWTVNSGTHDLPRPKMWRHTSSDTFQGGVCRSDDGGRTWTPSGKGMADTAPTDIVIDPFSPANARTLYVAAFGRGVYKSIDDGRSWSLKNSGIRQPSPFAWRLTLAPDHSLYLVVARRSEDGSIGNGGDGALYRSTDGAETWHSVSLPKGVNGPNGLEADPSHPARLFLAAWARSVGAHGKGGGVFRSEDSGQHWTSALSRDQHIYSVTIDPRLPGTVYAAGFESSAWVSRDGGTHWSRISGYNFKWGHRVILDPDDSQQVYISTFGGGVWHGTVTTTPAVLDIATPEMEPLR</sequence>
<name>E8UX86_TERSS</name>
<feature type="chain" id="PRO_5003228847" description="Sortilin N-terminal domain-containing protein" evidence="1">
    <location>
        <begin position="21"/>
        <end position="751"/>
    </location>
</feature>
<dbReference type="PANTHER" id="PTHR43739">
    <property type="entry name" value="XYLOGLUCANASE (EUROFUNG)"/>
    <property type="match status" value="1"/>
</dbReference>
<dbReference type="EMBL" id="CP002467">
    <property type="protein sequence ID" value="ADV83049.1"/>
    <property type="molecule type" value="Genomic_DNA"/>
</dbReference>
<gene>
    <name evidence="2" type="ordered locus">AciPR4_2247</name>
</gene>
<feature type="signal peptide" evidence="1">
    <location>
        <begin position="1"/>
        <end position="20"/>
    </location>
</feature>
<dbReference type="InterPro" id="IPR052025">
    <property type="entry name" value="Xyloglucanase_GH74"/>
</dbReference>
<dbReference type="HOGENOM" id="CLU_018041_0_0_0"/>
<dbReference type="KEGG" id="tsa:AciPR4_2247"/>
<evidence type="ECO:0000313" key="3">
    <source>
        <dbReference type="Proteomes" id="UP000006844"/>
    </source>
</evidence>
<evidence type="ECO:0008006" key="4">
    <source>
        <dbReference type="Google" id="ProtNLM"/>
    </source>
</evidence>
<proteinExistence type="predicted"/>
<dbReference type="SUPFAM" id="SSF110296">
    <property type="entry name" value="Oligoxyloglucan reducing end-specific cellobiohydrolase"/>
    <property type="match status" value="3"/>
</dbReference>
<dbReference type="Proteomes" id="UP000006844">
    <property type="component" value="Chromosome"/>
</dbReference>
<dbReference type="STRING" id="401053.AciPR4_2247"/>
<evidence type="ECO:0000313" key="2">
    <source>
        <dbReference type="EMBL" id="ADV83049.1"/>
    </source>
</evidence>
<keyword evidence="1" id="KW-0732">Signal</keyword>
<dbReference type="OrthoDB" id="9757947at2"/>
<dbReference type="PANTHER" id="PTHR43739:SF5">
    <property type="entry name" value="EXO-ALPHA-SIALIDASE"/>
    <property type="match status" value="1"/>
</dbReference>
<evidence type="ECO:0000256" key="1">
    <source>
        <dbReference type="SAM" id="SignalP"/>
    </source>
</evidence>
<dbReference type="AlphaFoldDB" id="E8UX86"/>
<dbReference type="Gene3D" id="2.130.10.10">
    <property type="entry name" value="YVTN repeat-like/Quinoprotein amine dehydrogenase"/>
    <property type="match status" value="6"/>
</dbReference>
<dbReference type="GO" id="GO:0010411">
    <property type="term" value="P:xyloglucan metabolic process"/>
    <property type="evidence" value="ECO:0007669"/>
    <property type="project" value="TreeGrafter"/>
</dbReference>
<protein>
    <recommendedName>
        <fullName evidence="4">Sortilin N-terminal domain-containing protein</fullName>
    </recommendedName>
</protein>
<dbReference type="eggNOG" id="COG4447">
    <property type="taxonomic scope" value="Bacteria"/>
</dbReference>
<dbReference type="InterPro" id="IPR015943">
    <property type="entry name" value="WD40/YVTN_repeat-like_dom_sf"/>
</dbReference>
<accession>E8UX86</accession>
<organism evidence="2 3">
    <name type="scientific">Terriglobus saanensis (strain ATCC BAA-1853 / DSM 23119 / SP1PR4)</name>
    <dbReference type="NCBI Taxonomy" id="401053"/>
    <lineage>
        <taxon>Bacteria</taxon>
        <taxon>Pseudomonadati</taxon>
        <taxon>Acidobacteriota</taxon>
        <taxon>Terriglobia</taxon>
        <taxon>Terriglobales</taxon>
        <taxon>Acidobacteriaceae</taxon>
        <taxon>Terriglobus</taxon>
    </lineage>
</organism>
<dbReference type="RefSeq" id="WP_013568782.1">
    <property type="nucleotide sequence ID" value="NC_014963.1"/>
</dbReference>
<reference evidence="2 3" key="1">
    <citation type="journal article" date="2012" name="Stand. Genomic Sci.">
        <title>Complete genome sequence of Terriglobus saanensis type strain SP1PR4(T), an Acidobacteria from tundra soil.</title>
        <authorList>
            <person name="Rawat S.R."/>
            <person name="Mannisto M.K."/>
            <person name="Starovoytov V."/>
            <person name="Goodwin L."/>
            <person name="Nolan M."/>
            <person name="Hauser L."/>
            <person name="Land M."/>
            <person name="Davenport K.W."/>
            <person name="Woyke T."/>
            <person name="Haggblom M.M."/>
        </authorList>
    </citation>
    <scope>NUCLEOTIDE SEQUENCE</scope>
    <source>
        <strain evidence="3">ATCC BAA-1853 / DSM 23119 / SP1PR4</strain>
    </source>
</reference>
<dbReference type="CDD" id="cd15482">
    <property type="entry name" value="Sialidase_non-viral"/>
    <property type="match status" value="1"/>
</dbReference>